<dbReference type="Pfam" id="PF12836">
    <property type="entry name" value="HHH_3"/>
    <property type="match status" value="1"/>
</dbReference>
<dbReference type="PANTHER" id="PTHR21180:SF32">
    <property type="entry name" value="ENDONUCLEASE_EXONUCLEASE_PHOSPHATASE FAMILY DOMAIN-CONTAINING PROTEIN 1"/>
    <property type="match status" value="1"/>
</dbReference>
<protein>
    <recommendedName>
        <fullName evidence="1">Helix-hairpin-helix DNA-binding motif class 1 domain-containing protein</fullName>
    </recommendedName>
</protein>
<evidence type="ECO:0000259" key="1">
    <source>
        <dbReference type="SMART" id="SM00278"/>
    </source>
</evidence>
<dbReference type="GO" id="GO:0015628">
    <property type="term" value="P:protein secretion by the type II secretion system"/>
    <property type="evidence" value="ECO:0007669"/>
    <property type="project" value="TreeGrafter"/>
</dbReference>
<dbReference type="EMBL" id="RZTZ01000002">
    <property type="protein sequence ID" value="RVT65167.1"/>
    <property type="molecule type" value="Genomic_DNA"/>
</dbReference>
<dbReference type="SUPFAM" id="SSF47781">
    <property type="entry name" value="RuvA domain 2-like"/>
    <property type="match status" value="1"/>
</dbReference>
<dbReference type="GO" id="GO:0003677">
    <property type="term" value="F:DNA binding"/>
    <property type="evidence" value="ECO:0007669"/>
    <property type="project" value="InterPro"/>
</dbReference>
<feature type="domain" description="Helix-hairpin-helix DNA-binding motif class 1" evidence="1">
    <location>
        <begin position="144"/>
        <end position="163"/>
    </location>
</feature>
<name>A0A437KDJ1_9BACI</name>
<keyword evidence="3" id="KW-1185">Reference proteome</keyword>
<dbReference type="InterPro" id="IPR003583">
    <property type="entry name" value="Hlx-hairpin-Hlx_DNA-bd_motif"/>
</dbReference>
<dbReference type="InterPro" id="IPR019554">
    <property type="entry name" value="Soluble_ligand-bd"/>
</dbReference>
<dbReference type="Proteomes" id="UP000288024">
    <property type="component" value="Unassembled WGS sequence"/>
</dbReference>
<organism evidence="2 3">
    <name type="scientific">Niallia taxi</name>
    <dbReference type="NCBI Taxonomy" id="2499688"/>
    <lineage>
        <taxon>Bacteria</taxon>
        <taxon>Bacillati</taxon>
        <taxon>Bacillota</taxon>
        <taxon>Bacilli</taxon>
        <taxon>Bacillales</taxon>
        <taxon>Bacillaceae</taxon>
        <taxon>Niallia</taxon>
    </lineage>
</organism>
<dbReference type="AlphaFoldDB" id="A0A437KDJ1"/>
<proteinExistence type="predicted"/>
<sequence length="197" mass="21311">MKWLSEKRLIILLCTAFAVFIGYHFVSKANEAEAGIELGELTDAAGMEKAQAIQEPDIYVDVKGAVKAPGLYEAKQGERVMDIIERANGFTNEADENAINLAERVEDEMIVYIPKLGEESKSVNGGAGQNGDAALVNINEADSSQLLTLPGIGEAKASAIMEYREQNGGFKDAAELKEISGIGEKTFEKLKELITVK</sequence>
<dbReference type="GO" id="GO:0015627">
    <property type="term" value="C:type II protein secretion system complex"/>
    <property type="evidence" value="ECO:0007669"/>
    <property type="project" value="TreeGrafter"/>
</dbReference>
<reference evidence="2 3" key="1">
    <citation type="submission" date="2019-01" db="EMBL/GenBank/DDBJ databases">
        <title>Bacillus sp. M5HDSG1-1, whole genome shotgun sequence.</title>
        <authorList>
            <person name="Tuo L."/>
        </authorList>
    </citation>
    <scope>NUCLEOTIDE SEQUENCE [LARGE SCALE GENOMIC DNA]</scope>
    <source>
        <strain evidence="2 3">M5HDSG1-1</strain>
    </source>
</reference>
<dbReference type="NCBIfam" id="TIGR00426">
    <property type="entry name" value="competence protein ComEA helix-hairpin-helix repeat region"/>
    <property type="match status" value="1"/>
</dbReference>
<dbReference type="PANTHER" id="PTHR21180">
    <property type="entry name" value="ENDONUCLEASE/EXONUCLEASE/PHOSPHATASE FAMILY DOMAIN-CONTAINING PROTEIN 1"/>
    <property type="match status" value="1"/>
</dbReference>
<dbReference type="InterPro" id="IPR004509">
    <property type="entry name" value="Competence_ComEA_HhH"/>
</dbReference>
<gene>
    <name evidence="2" type="ORF">EM808_06560</name>
</gene>
<evidence type="ECO:0000313" key="2">
    <source>
        <dbReference type="EMBL" id="RVT65167.1"/>
    </source>
</evidence>
<dbReference type="SMART" id="SM00278">
    <property type="entry name" value="HhH1"/>
    <property type="match status" value="2"/>
</dbReference>
<dbReference type="InterPro" id="IPR051675">
    <property type="entry name" value="Endo/Exo/Phosphatase_dom_1"/>
</dbReference>
<dbReference type="GO" id="GO:0006281">
    <property type="term" value="P:DNA repair"/>
    <property type="evidence" value="ECO:0007669"/>
    <property type="project" value="InterPro"/>
</dbReference>
<evidence type="ECO:0000313" key="3">
    <source>
        <dbReference type="Proteomes" id="UP000288024"/>
    </source>
</evidence>
<dbReference type="Pfam" id="PF10531">
    <property type="entry name" value="SLBB"/>
    <property type="match status" value="1"/>
</dbReference>
<feature type="domain" description="Helix-hairpin-helix DNA-binding motif class 1" evidence="1">
    <location>
        <begin position="174"/>
        <end position="193"/>
    </location>
</feature>
<dbReference type="Gene3D" id="1.10.150.280">
    <property type="entry name" value="AF1531-like domain"/>
    <property type="match status" value="1"/>
</dbReference>
<comment type="caution">
    <text evidence="2">The sequence shown here is derived from an EMBL/GenBank/DDBJ whole genome shotgun (WGS) entry which is preliminary data.</text>
</comment>
<accession>A0A437KDJ1</accession>
<dbReference type="RefSeq" id="WP_127737388.1">
    <property type="nucleotide sequence ID" value="NZ_RZTZ01000002.1"/>
</dbReference>
<dbReference type="InterPro" id="IPR010994">
    <property type="entry name" value="RuvA_2-like"/>
</dbReference>